<keyword evidence="3" id="KW-1185">Reference proteome</keyword>
<keyword evidence="1" id="KW-0732">Signal</keyword>
<feature type="signal peptide" evidence="1">
    <location>
        <begin position="1"/>
        <end position="20"/>
    </location>
</feature>
<name>A0ABV2JW66_9GAMM</name>
<evidence type="ECO:0000256" key="1">
    <source>
        <dbReference type="SAM" id="SignalP"/>
    </source>
</evidence>
<comment type="caution">
    <text evidence="2">The sequence shown here is derived from an EMBL/GenBank/DDBJ whole genome shotgun (WGS) entry which is preliminary data.</text>
</comment>
<organism evidence="2 3">
    <name type="scientific">Dyella japonica</name>
    <dbReference type="NCBI Taxonomy" id="231455"/>
    <lineage>
        <taxon>Bacteria</taxon>
        <taxon>Pseudomonadati</taxon>
        <taxon>Pseudomonadota</taxon>
        <taxon>Gammaproteobacteria</taxon>
        <taxon>Lysobacterales</taxon>
        <taxon>Rhodanobacteraceae</taxon>
        <taxon>Dyella</taxon>
    </lineage>
</organism>
<evidence type="ECO:0000313" key="2">
    <source>
        <dbReference type="EMBL" id="MET3653084.1"/>
    </source>
</evidence>
<accession>A0ABV2JW66</accession>
<evidence type="ECO:0000313" key="3">
    <source>
        <dbReference type="Proteomes" id="UP001549184"/>
    </source>
</evidence>
<reference evidence="2 3" key="1">
    <citation type="submission" date="2024-06" db="EMBL/GenBank/DDBJ databases">
        <title>Sorghum-associated microbial communities from plants grown in Nebraska, USA.</title>
        <authorList>
            <person name="Schachtman D."/>
        </authorList>
    </citation>
    <scope>NUCLEOTIDE SEQUENCE [LARGE SCALE GENOMIC DNA]</scope>
    <source>
        <strain evidence="2 3">1073</strain>
    </source>
</reference>
<proteinExistence type="predicted"/>
<dbReference type="Proteomes" id="UP001549184">
    <property type="component" value="Unassembled WGS sequence"/>
</dbReference>
<dbReference type="RefSeq" id="WP_354014482.1">
    <property type="nucleotide sequence ID" value="NZ_JBEPMU010000004.1"/>
</dbReference>
<sequence length="98" mass="10345">MNRKLLLIVVALASTGAAYAQSAESQLSFTGSVVQSACNPAQPLPGSHAGMGSCGTGRTRSIYAEQSTLAPYATGIAMLDYFTERSGGTKYMVTREYR</sequence>
<gene>
    <name evidence="2" type="ORF">ABIC75_002820</name>
</gene>
<feature type="chain" id="PRO_5045611028" evidence="1">
    <location>
        <begin position="21"/>
        <end position="98"/>
    </location>
</feature>
<dbReference type="EMBL" id="JBEPMU010000004">
    <property type="protein sequence ID" value="MET3653084.1"/>
    <property type="molecule type" value="Genomic_DNA"/>
</dbReference>
<protein>
    <submittedName>
        <fullName evidence="2">Type 1 fimbria pilin</fullName>
    </submittedName>
</protein>